<sequence length="46" mass="5333">MNLYGLIIFYISIKTQSSSFFCSLVNPYRFLNNAESALTFCRNPTF</sequence>
<dbReference type="Proteomes" id="UP001269081">
    <property type="component" value="Unassembled WGS sequence"/>
</dbReference>
<keyword evidence="2" id="KW-1185">Reference proteome</keyword>
<reference evidence="1 2" key="1">
    <citation type="submission" date="2023-07" db="EMBL/GenBank/DDBJ databases">
        <title>Sorghum-associated microbial communities from plants grown in Nebraska, USA.</title>
        <authorList>
            <person name="Schachtman D."/>
        </authorList>
    </citation>
    <scope>NUCLEOTIDE SEQUENCE [LARGE SCALE GENOMIC DNA]</scope>
    <source>
        <strain evidence="1 2">4129</strain>
    </source>
</reference>
<dbReference type="EMBL" id="JAVDWQ010000005">
    <property type="protein sequence ID" value="MDR7210076.1"/>
    <property type="molecule type" value="Genomic_DNA"/>
</dbReference>
<protein>
    <submittedName>
        <fullName evidence="1">Uncharacterized protein</fullName>
    </submittedName>
</protein>
<evidence type="ECO:0000313" key="2">
    <source>
        <dbReference type="Proteomes" id="UP001269081"/>
    </source>
</evidence>
<comment type="caution">
    <text evidence="1">The sequence shown here is derived from an EMBL/GenBank/DDBJ whole genome shotgun (WGS) entry which is preliminary data.</text>
</comment>
<proteinExistence type="predicted"/>
<evidence type="ECO:0000313" key="1">
    <source>
        <dbReference type="EMBL" id="MDR7210076.1"/>
    </source>
</evidence>
<organism evidence="1 2">
    <name type="scientific">Flavobacterium piscis</name>
    <dbReference type="NCBI Taxonomy" id="1114874"/>
    <lineage>
        <taxon>Bacteria</taxon>
        <taxon>Pseudomonadati</taxon>
        <taxon>Bacteroidota</taxon>
        <taxon>Flavobacteriia</taxon>
        <taxon>Flavobacteriales</taxon>
        <taxon>Flavobacteriaceae</taxon>
        <taxon>Flavobacterium</taxon>
    </lineage>
</organism>
<gene>
    <name evidence="1" type="ORF">J2W48_002015</name>
</gene>
<accession>A0ABU1Y9C9</accession>
<name>A0ABU1Y9C9_9FLAO</name>